<sequence length="445" mass="49986">MEATTHIVLLGAGYVSVNAYRSLAKALRRQLKTGSVAITVIDPLGYHAHQGWTSETLTGIIQASHQRTQLTDIMPQARLLLGKADYIDIDDKRIYVHLNDGTTQWVPYDHLVLGIGAYDKLALTGSQQYGYQVKGHQALLRTMERIQELVWLASTESPAMAQRLLTFTVVGGGFTGVEIATNLAEYVRLVQKQYPSLRDANARVRLIHSTKHILPGLQLRFDRLVRYAERQIRQYGIEVIPQRRVVELTEMGVRLDDQSFYESGLVITAVGQMRKVLPGTEPFTHDAQKRVYLNKFLQVKGQTDVWGGGDACRVEHPIRPGACPSNALWAIQHGVHIGRNIARTICHKPLKPLTYPGLGQAASLGLGKGVAELCGIQFTGTLAWIMRWFVFHSFMPSRRTMFACMSDWFYLLRTQRRKALQRHSVEAGKPDLPVEQASWVTYTTA</sequence>
<dbReference type="GO" id="GO:0003955">
    <property type="term" value="F:NAD(P)H dehydrogenase (quinone) activity"/>
    <property type="evidence" value="ECO:0007669"/>
    <property type="project" value="TreeGrafter"/>
</dbReference>
<keyword evidence="5" id="KW-0560">Oxidoreductase</keyword>
<evidence type="ECO:0000256" key="4">
    <source>
        <dbReference type="ARBA" id="ARBA00022827"/>
    </source>
</evidence>
<dbReference type="InterPro" id="IPR036188">
    <property type="entry name" value="FAD/NAD-bd_sf"/>
</dbReference>
<comment type="cofactor">
    <cofactor evidence="1">
        <name>FAD</name>
        <dbReference type="ChEBI" id="CHEBI:57692"/>
    </cofactor>
</comment>
<organism evidence="7 8">
    <name type="scientific">Fibrisoma montanum</name>
    <dbReference type="NCBI Taxonomy" id="2305895"/>
    <lineage>
        <taxon>Bacteria</taxon>
        <taxon>Pseudomonadati</taxon>
        <taxon>Bacteroidota</taxon>
        <taxon>Cytophagia</taxon>
        <taxon>Cytophagales</taxon>
        <taxon>Spirosomataceae</taxon>
        <taxon>Fibrisoma</taxon>
    </lineage>
</organism>
<keyword evidence="3" id="KW-0285">Flavoprotein</keyword>
<dbReference type="Pfam" id="PF07992">
    <property type="entry name" value="Pyr_redox_2"/>
    <property type="match status" value="1"/>
</dbReference>
<evidence type="ECO:0000259" key="6">
    <source>
        <dbReference type="Pfam" id="PF07992"/>
    </source>
</evidence>
<feature type="domain" description="FAD/NAD(P)-binding" evidence="6">
    <location>
        <begin position="6"/>
        <end position="312"/>
    </location>
</feature>
<dbReference type="EMBL" id="QXED01000009">
    <property type="protein sequence ID" value="RIV19118.1"/>
    <property type="molecule type" value="Genomic_DNA"/>
</dbReference>
<reference evidence="7 8" key="1">
    <citation type="submission" date="2018-08" db="EMBL/GenBank/DDBJ databases">
        <title>Fibrisoma montanum sp. nov., isolated from Danxia mountain soil.</title>
        <authorList>
            <person name="Huang Y."/>
        </authorList>
    </citation>
    <scope>NUCLEOTIDE SEQUENCE [LARGE SCALE GENOMIC DNA]</scope>
    <source>
        <strain evidence="7 8">HYT19</strain>
    </source>
</reference>
<proteinExistence type="inferred from homology"/>
<dbReference type="AlphaFoldDB" id="A0A418M0V7"/>
<dbReference type="Gene3D" id="3.50.50.100">
    <property type="match status" value="1"/>
</dbReference>
<keyword evidence="8" id="KW-1185">Reference proteome</keyword>
<dbReference type="SUPFAM" id="SSF51905">
    <property type="entry name" value="FAD/NAD(P)-binding domain"/>
    <property type="match status" value="2"/>
</dbReference>
<dbReference type="OrthoDB" id="9781621at2"/>
<evidence type="ECO:0000313" key="7">
    <source>
        <dbReference type="EMBL" id="RIV19118.1"/>
    </source>
</evidence>
<evidence type="ECO:0000256" key="1">
    <source>
        <dbReference type="ARBA" id="ARBA00001974"/>
    </source>
</evidence>
<dbReference type="GO" id="GO:0019646">
    <property type="term" value="P:aerobic electron transport chain"/>
    <property type="evidence" value="ECO:0007669"/>
    <property type="project" value="TreeGrafter"/>
</dbReference>
<name>A0A418M0V7_9BACT</name>
<evidence type="ECO:0000256" key="5">
    <source>
        <dbReference type="ARBA" id="ARBA00023002"/>
    </source>
</evidence>
<dbReference type="InterPro" id="IPR023753">
    <property type="entry name" value="FAD/NAD-binding_dom"/>
</dbReference>
<evidence type="ECO:0000256" key="2">
    <source>
        <dbReference type="ARBA" id="ARBA00005272"/>
    </source>
</evidence>
<evidence type="ECO:0000256" key="3">
    <source>
        <dbReference type="ARBA" id="ARBA00022630"/>
    </source>
</evidence>
<dbReference type="Proteomes" id="UP000283523">
    <property type="component" value="Unassembled WGS sequence"/>
</dbReference>
<dbReference type="PANTHER" id="PTHR42913">
    <property type="entry name" value="APOPTOSIS-INDUCING FACTOR 1"/>
    <property type="match status" value="1"/>
</dbReference>
<comment type="caution">
    <text evidence="7">The sequence shown here is derived from an EMBL/GenBank/DDBJ whole genome shotgun (WGS) entry which is preliminary data.</text>
</comment>
<accession>A0A418M0V7</accession>
<keyword evidence="4" id="KW-0274">FAD</keyword>
<protein>
    <recommendedName>
        <fullName evidence="6">FAD/NAD(P)-binding domain-containing protein</fullName>
    </recommendedName>
</protein>
<comment type="similarity">
    <text evidence="2">Belongs to the NADH dehydrogenase family.</text>
</comment>
<dbReference type="RefSeq" id="WP_119670828.1">
    <property type="nucleotide sequence ID" value="NZ_QXED01000009.1"/>
</dbReference>
<gene>
    <name evidence="7" type="ORF">DYU11_26895</name>
</gene>
<evidence type="ECO:0000313" key="8">
    <source>
        <dbReference type="Proteomes" id="UP000283523"/>
    </source>
</evidence>
<dbReference type="PANTHER" id="PTHR42913:SF3">
    <property type="entry name" value="64 KDA MITOCHONDRIAL NADH DEHYDROGENASE (EUROFUNG)"/>
    <property type="match status" value="1"/>
</dbReference>
<dbReference type="InterPro" id="IPR051169">
    <property type="entry name" value="NADH-Q_oxidoreductase"/>
</dbReference>